<evidence type="ECO:0000256" key="8">
    <source>
        <dbReference type="SAM" id="MobiDB-lite"/>
    </source>
</evidence>
<dbReference type="InterPro" id="IPR039261">
    <property type="entry name" value="FNR_nucleotide-bd"/>
</dbReference>
<dbReference type="PROSITE" id="PS51384">
    <property type="entry name" value="FAD_FR"/>
    <property type="match status" value="1"/>
</dbReference>
<dbReference type="EMBL" id="JBHSON010000047">
    <property type="protein sequence ID" value="MFC5749962.1"/>
    <property type="molecule type" value="Genomic_DNA"/>
</dbReference>
<dbReference type="Gene3D" id="3.40.50.80">
    <property type="entry name" value="Nucleotide-binding domain of ferredoxin-NADP reductase (FNR) module"/>
    <property type="match status" value="1"/>
</dbReference>
<dbReference type="InterPro" id="IPR050415">
    <property type="entry name" value="MRET"/>
</dbReference>
<dbReference type="Pfam" id="PF00111">
    <property type="entry name" value="Fer2"/>
    <property type="match status" value="1"/>
</dbReference>
<dbReference type="PANTHER" id="PTHR47354">
    <property type="entry name" value="NADH OXIDOREDUCTASE HCR"/>
    <property type="match status" value="1"/>
</dbReference>
<evidence type="ECO:0000256" key="3">
    <source>
        <dbReference type="ARBA" id="ARBA00022714"/>
    </source>
</evidence>
<dbReference type="Gene3D" id="3.10.20.30">
    <property type="match status" value="1"/>
</dbReference>
<keyword evidence="6" id="KW-0408">Iron</keyword>
<dbReference type="RefSeq" id="WP_378285686.1">
    <property type="nucleotide sequence ID" value="NZ_JBHSON010000047.1"/>
</dbReference>
<keyword evidence="2" id="KW-0285">Flavoprotein</keyword>
<evidence type="ECO:0000256" key="7">
    <source>
        <dbReference type="ARBA" id="ARBA00023014"/>
    </source>
</evidence>
<dbReference type="InterPro" id="IPR012675">
    <property type="entry name" value="Beta-grasp_dom_sf"/>
</dbReference>
<keyword evidence="5" id="KW-0560">Oxidoreductase</keyword>
<feature type="domain" description="2Fe-2S ferredoxin-type" evidence="9">
    <location>
        <begin position="263"/>
        <end position="348"/>
    </location>
</feature>
<feature type="domain" description="FAD-binding FR-type" evidence="10">
    <location>
        <begin position="32"/>
        <end position="138"/>
    </location>
</feature>
<keyword evidence="3" id="KW-0001">2Fe-2S</keyword>
<comment type="caution">
    <text evidence="11">The sequence shown here is derived from an EMBL/GenBank/DDBJ whole genome shotgun (WGS) entry which is preliminary data.</text>
</comment>
<dbReference type="PROSITE" id="PS00197">
    <property type="entry name" value="2FE2S_FER_1"/>
    <property type="match status" value="1"/>
</dbReference>
<evidence type="ECO:0000256" key="2">
    <source>
        <dbReference type="ARBA" id="ARBA00022630"/>
    </source>
</evidence>
<evidence type="ECO:0000256" key="4">
    <source>
        <dbReference type="ARBA" id="ARBA00022723"/>
    </source>
</evidence>
<reference evidence="12" key="1">
    <citation type="journal article" date="2019" name="Int. J. Syst. Evol. Microbiol.">
        <title>The Global Catalogue of Microorganisms (GCM) 10K type strain sequencing project: providing services to taxonomists for standard genome sequencing and annotation.</title>
        <authorList>
            <consortium name="The Broad Institute Genomics Platform"/>
            <consortium name="The Broad Institute Genome Sequencing Center for Infectious Disease"/>
            <person name="Wu L."/>
            <person name="Ma J."/>
        </authorList>
    </citation>
    <scope>NUCLEOTIDE SEQUENCE [LARGE SCALE GENOMIC DNA]</scope>
    <source>
        <strain evidence="12">KCTC 42087</strain>
    </source>
</reference>
<dbReference type="CDD" id="cd00207">
    <property type="entry name" value="fer2"/>
    <property type="match status" value="1"/>
</dbReference>
<evidence type="ECO:0000313" key="11">
    <source>
        <dbReference type="EMBL" id="MFC5749962.1"/>
    </source>
</evidence>
<keyword evidence="7" id="KW-0411">Iron-sulfur</keyword>
<dbReference type="SUPFAM" id="SSF54292">
    <property type="entry name" value="2Fe-2S ferredoxin-like"/>
    <property type="match status" value="1"/>
</dbReference>
<dbReference type="Proteomes" id="UP001596074">
    <property type="component" value="Unassembled WGS sequence"/>
</dbReference>
<sequence length="348" mass="37400">MHADQISATRVATSARTESPDPGIASAGPDTNAVLDVVVAERTDLAEDVVGLTLHRADGGPLPRWDAGSHIDLIFPTPTLGTLTRQYSLCGDPSDNREWRVAVLGDRHGRGGSRHLCDRLQAGAVLQVRGPRNHFPFAAAEEYLFLAGGIGITPIRPMVAAAAATGARWRLHYAGRKRSRMAFAADFAATYPDKVHVIAEDEHGFPDLRSILCGASRNTAVYSCGPAPMLEAVVATCQELGLPAPHLERFTAVQPEPGTFQDTPVDVEFRRLGVTRTVSENESILDVAEELGSPIFGSCREGICGTCETRVLEGAPEHRDALLSDARRADHMLICVSRATSPWLVLDA</sequence>
<dbReference type="InterPro" id="IPR036010">
    <property type="entry name" value="2Fe-2S_ferredoxin-like_sf"/>
</dbReference>
<evidence type="ECO:0000256" key="1">
    <source>
        <dbReference type="ARBA" id="ARBA00001974"/>
    </source>
</evidence>
<dbReference type="PRINTS" id="PR00409">
    <property type="entry name" value="PHDIOXRDTASE"/>
</dbReference>
<feature type="compositionally biased region" description="Polar residues" evidence="8">
    <location>
        <begin position="1"/>
        <end position="17"/>
    </location>
</feature>
<keyword evidence="12" id="KW-1185">Reference proteome</keyword>
<dbReference type="PROSITE" id="PS51085">
    <property type="entry name" value="2FE2S_FER_2"/>
    <property type="match status" value="1"/>
</dbReference>
<name>A0ABW1A4N2_9ACTN</name>
<evidence type="ECO:0000259" key="9">
    <source>
        <dbReference type="PROSITE" id="PS51085"/>
    </source>
</evidence>
<dbReference type="Gene3D" id="2.40.30.10">
    <property type="entry name" value="Translation factors"/>
    <property type="match status" value="1"/>
</dbReference>
<dbReference type="InterPro" id="IPR001041">
    <property type="entry name" value="2Fe-2S_ferredoxin-type"/>
</dbReference>
<feature type="region of interest" description="Disordered" evidence="8">
    <location>
        <begin position="1"/>
        <end position="29"/>
    </location>
</feature>
<protein>
    <submittedName>
        <fullName evidence="11">PDR/VanB family oxidoreductase</fullName>
    </submittedName>
</protein>
<dbReference type="SUPFAM" id="SSF52343">
    <property type="entry name" value="Ferredoxin reductase-like, C-terminal NADP-linked domain"/>
    <property type="match status" value="1"/>
</dbReference>
<dbReference type="CDD" id="cd06185">
    <property type="entry name" value="PDR_like"/>
    <property type="match status" value="1"/>
</dbReference>
<dbReference type="InterPro" id="IPR017927">
    <property type="entry name" value="FAD-bd_FR_type"/>
</dbReference>
<evidence type="ECO:0000313" key="12">
    <source>
        <dbReference type="Proteomes" id="UP001596074"/>
    </source>
</evidence>
<organism evidence="11 12">
    <name type="scientific">Actinomadura rugatobispora</name>
    <dbReference type="NCBI Taxonomy" id="1994"/>
    <lineage>
        <taxon>Bacteria</taxon>
        <taxon>Bacillati</taxon>
        <taxon>Actinomycetota</taxon>
        <taxon>Actinomycetes</taxon>
        <taxon>Streptosporangiales</taxon>
        <taxon>Thermomonosporaceae</taxon>
        <taxon>Actinomadura</taxon>
    </lineage>
</organism>
<dbReference type="InterPro" id="IPR017938">
    <property type="entry name" value="Riboflavin_synthase-like_b-brl"/>
</dbReference>
<accession>A0ABW1A4N2</accession>
<comment type="cofactor">
    <cofactor evidence="1">
        <name>FAD</name>
        <dbReference type="ChEBI" id="CHEBI:57692"/>
    </cofactor>
</comment>
<evidence type="ECO:0000256" key="6">
    <source>
        <dbReference type="ARBA" id="ARBA00023004"/>
    </source>
</evidence>
<dbReference type="SUPFAM" id="SSF63380">
    <property type="entry name" value="Riboflavin synthase domain-like"/>
    <property type="match status" value="1"/>
</dbReference>
<evidence type="ECO:0000259" key="10">
    <source>
        <dbReference type="PROSITE" id="PS51384"/>
    </source>
</evidence>
<dbReference type="PANTHER" id="PTHR47354:SF1">
    <property type="entry name" value="CARNITINE MONOOXYGENASE REDUCTASE SUBUNIT"/>
    <property type="match status" value="1"/>
</dbReference>
<keyword evidence="4" id="KW-0479">Metal-binding</keyword>
<gene>
    <name evidence="11" type="ORF">ACFPZN_30410</name>
</gene>
<evidence type="ECO:0000256" key="5">
    <source>
        <dbReference type="ARBA" id="ARBA00023002"/>
    </source>
</evidence>
<proteinExistence type="predicted"/>
<dbReference type="InterPro" id="IPR006058">
    <property type="entry name" value="2Fe2S_fd_BS"/>
</dbReference>